<dbReference type="InterPro" id="IPR013783">
    <property type="entry name" value="Ig-like_fold"/>
</dbReference>
<reference evidence="19 20" key="1">
    <citation type="submission" date="2021-06" db="EMBL/GenBank/DDBJ databases">
        <title>Caerostris darwini draft genome.</title>
        <authorList>
            <person name="Kono N."/>
            <person name="Arakawa K."/>
        </authorList>
    </citation>
    <scope>NUCLEOTIDE SEQUENCE [LARGE SCALE GENOMIC DNA]</scope>
</reference>
<feature type="binding site" evidence="15">
    <location>
        <position position="516"/>
    </location>
    <ligand>
        <name>ATP</name>
        <dbReference type="ChEBI" id="CHEBI:30616"/>
    </ligand>
</feature>
<evidence type="ECO:0000259" key="18">
    <source>
        <dbReference type="PROSITE" id="PS50853"/>
    </source>
</evidence>
<dbReference type="EC" id="2.7.10.1" evidence="2"/>
<dbReference type="GO" id="GO:0005524">
    <property type="term" value="F:ATP binding"/>
    <property type="evidence" value="ECO:0007669"/>
    <property type="project" value="UniProtKB-UniRule"/>
</dbReference>
<evidence type="ECO:0000256" key="7">
    <source>
        <dbReference type="ARBA" id="ARBA00022777"/>
    </source>
</evidence>
<evidence type="ECO:0000256" key="13">
    <source>
        <dbReference type="ARBA" id="ARBA00023180"/>
    </source>
</evidence>
<dbReference type="PANTHER" id="PTHR24416:SF617">
    <property type="entry name" value="RET ONCOGENE, ISOFORM A"/>
    <property type="match status" value="1"/>
</dbReference>
<evidence type="ECO:0000256" key="5">
    <source>
        <dbReference type="ARBA" id="ARBA00022737"/>
    </source>
</evidence>
<dbReference type="GO" id="GO:0007169">
    <property type="term" value="P:cell surface receptor protein tyrosine kinase signaling pathway"/>
    <property type="evidence" value="ECO:0007669"/>
    <property type="project" value="TreeGrafter"/>
</dbReference>
<dbReference type="SUPFAM" id="SSF56112">
    <property type="entry name" value="Protein kinase-like (PK-like)"/>
    <property type="match status" value="1"/>
</dbReference>
<dbReference type="PANTHER" id="PTHR24416">
    <property type="entry name" value="TYROSINE-PROTEIN KINASE RECEPTOR"/>
    <property type="match status" value="1"/>
</dbReference>
<evidence type="ECO:0000313" key="20">
    <source>
        <dbReference type="Proteomes" id="UP001054837"/>
    </source>
</evidence>
<evidence type="ECO:0000256" key="14">
    <source>
        <dbReference type="ARBA" id="ARBA00051243"/>
    </source>
</evidence>
<dbReference type="PROSITE" id="PS00107">
    <property type="entry name" value="PROTEIN_KINASE_ATP"/>
    <property type="match status" value="1"/>
</dbReference>
<dbReference type="InterPro" id="IPR008266">
    <property type="entry name" value="Tyr_kinase_AS"/>
</dbReference>
<feature type="transmembrane region" description="Helical" evidence="16">
    <location>
        <begin position="433"/>
        <end position="454"/>
    </location>
</feature>
<evidence type="ECO:0000256" key="9">
    <source>
        <dbReference type="ARBA" id="ARBA00022989"/>
    </source>
</evidence>
<dbReference type="SMART" id="SM00060">
    <property type="entry name" value="FN3"/>
    <property type="match status" value="1"/>
</dbReference>
<comment type="caution">
    <text evidence="19">The sequence shown here is derived from an EMBL/GenBank/DDBJ whole genome shotgun (WGS) entry which is preliminary data.</text>
</comment>
<keyword evidence="12 19" id="KW-0675">Receptor</keyword>
<keyword evidence="5" id="KW-0677">Repeat</keyword>
<name>A0AAV4W247_9ARAC</name>
<dbReference type="InterPro" id="IPR050122">
    <property type="entry name" value="RTK"/>
</dbReference>
<keyword evidence="8 15" id="KW-0067">ATP-binding</keyword>
<keyword evidence="10 16" id="KW-0472">Membrane</keyword>
<dbReference type="Pfam" id="PF07714">
    <property type="entry name" value="PK_Tyr_Ser-Thr"/>
    <property type="match status" value="1"/>
</dbReference>
<dbReference type="FunFam" id="1.10.510.10:FF:000554">
    <property type="entry name" value="Predicted protein"/>
    <property type="match status" value="1"/>
</dbReference>
<proteinExistence type="predicted"/>
<keyword evidence="3" id="KW-0808">Transferase</keyword>
<evidence type="ECO:0000256" key="2">
    <source>
        <dbReference type="ARBA" id="ARBA00011902"/>
    </source>
</evidence>
<dbReference type="InterPro" id="IPR001245">
    <property type="entry name" value="Ser-Thr/Tyr_kinase_cat_dom"/>
</dbReference>
<dbReference type="InterPro" id="IPR000719">
    <property type="entry name" value="Prot_kinase_dom"/>
</dbReference>
<evidence type="ECO:0000256" key="6">
    <source>
        <dbReference type="ARBA" id="ARBA00022741"/>
    </source>
</evidence>
<evidence type="ECO:0000256" key="10">
    <source>
        <dbReference type="ARBA" id="ARBA00023136"/>
    </source>
</evidence>
<dbReference type="PROSITE" id="PS50853">
    <property type="entry name" value="FN3"/>
    <property type="match status" value="1"/>
</dbReference>
<dbReference type="PROSITE" id="PS00109">
    <property type="entry name" value="PROTEIN_KINASE_TYR"/>
    <property type="match status" value="1"/>
</dbReference>
<evidence type="ECO:0000256" key="1">
    <source>
        <dbReference type="ARBA" id="ARBA00004167"/>
    </source>
</evidence>
<evidence type="ECO:0000256" key="11">
    <source>
        <dbReference type="ARBA" id="ARBA00023137"/>
    </source>
</evidence>
<dbReference type="InterPro" id="IPR036116">
    <property type="entry name" value="FN3_sf"/>
</dbReference>
<evidence type="ECO:0000256" key="12">
    <source>
        <dbReference type="ARBA" id="ARBA00023170"/>
    </source>
</evidence>
<keyword evidence="6 15" id="KW-0547">Nucleotide-binding</keyword>
<evidence type="ECO:0000259" key="17">
    <source>
        <dbReference type="PROSITE" id="PS50011"/>
    </source>
</evidence>
<dbReference type="CDD" id="cd00063">
    <property type="entry name" value="FN3"/>
    <property type="match status" value="1"/>
</dbReference>
<dbReference type="PRINTS" id="PR00109">
    <property type="entry name" value="TYRKINASE"/>
</dbReference>
<dbReference type="CDD" id="cd00192">
    <property type="entry name" value="PTKc"/>
    <property type="match status" value="1"/>
</dbReference>
<gene>
    <name evidence="19" type="primary">FGFR1</name>
    <name evidence="19" type="ORF">CDAR_451741</name>
</gene>
<evidence type="ECO:0000313" key="19">
    <source>
        <dbReference type="EMBL" id="GIY75753.1"/>
    </source>
</evidence>
<keyword evidence="20" id="KW-1185">Reference proteome</keyword>
<keyword evidence="11" id="KW-0829">Tyrosine-protein kinase</keyword>
<evidence type="ECO:0000256" key="15">
    <source>
        <dbReference type="PROSITE-ProRule" id="PRU10141"/>
    </source>
</evidence>
<dbReference type="PROSITE" id="PS50011">
    <property type="entry name" value="PROTEIN_KINASE_DOM"/>
    <property type="match status" value="1"/>
</dbReference>
<dbReference type="InterPro" id="IPR003961">
    <property type="entry name" value="FN3_dom"/>
</dbReference>
<dbReference type="GO" id="GO:0005886">
    <property type="term" value="C:plasma membrane"/>
    <property type="evidence" value="ECO:0007669"/>
    <property type="project" value="TreeGrafter"/>
</dbReference>
<evidence type="ECO:0000256" key="3">
    <source>
        <dbReference type="ARBA" id="ARBA00022679"/>
    </source>
</evidence>
<dbReference type="Gene3D" id="2.60.40.10">
    <property type="entry name" value="Immunoglobulins"/>
    <property type="match status" value="1"/>
</dbReference>
<dbReference type="SUPFAM" id="SSF49265">
    <property type="entry name" value="Fibronectin type III"/>
    <property type="match status" value="1"/>
</dbReference>
<keyword evidence="4 16" id="KW-0812">Transmembrane</keyword>
<protein>
    <recommendedName>
        <fullName evidence="2">receptor protein-tyrosine kinase</fullName>
        <ecNumber evidence="2">2.7.10.1</ecNumber>
    </recommendedName>
</protein>
<keyword evidence="13" id="KW-0325">Glycoprotein</keyword>
<evidence type="ECO:0000256" key="16">
    <source>
        <dbReference type="SAM" id="Phobius"/>
    </source>
</evidence>
<sequence length="771" mass="88371">MDTFTSNRTNYGILTRNVKYLHQFLTKNLLLICLLFPSVYERCFSSPVCCSKSDYFEQFFLNSECRFSICNSNKSFWNVCISCTPRSITDNYNSSYAFSSVNMTKPYAVCKDYQINNRTLSGRVVISWPWLYENISPFIFIIEARNFSQKIGEWEFIGMTNETFADVSNLDLRFDYQFRISPLSSHQNIVPSVTDWILLRNNPDKSIPTNIKITDFSVKDNLVEATVKWNAFRDSPCSYAVHLLSSFDGEYLQQRTVILPQDSLSVGFSGLAFERNYTVSIFTYNFQDLRKPYSADIWFITPSCFNLTGSNFSICAPGSPLNLHAEWLPSATELLITWFPPAHTSSQNEVISYHISIEEISGLPESAILYKNILTVGKNITSVTIPNLKSSVYYIIEVWAFSKGGRGSPAIIDLPAMDASAKYLTGYQIPYHYIIPAALVFFLIVIILVAQPIFSKKKFKSKGFPSGVADVDGSMRKCLIPVDKIYLGEIVGQGAFAVVHKGILTRNKIKEDVAVKVFPAESINRRNMLHEIEVLQLIGRHDNVIGFIGFTLDIEKMYLVFEYCTYGNLHNFLIRLKPQFLYMINLPPSQRPNTDLGRGYGLQLAAYILQVAKGMEYISSLKLIHRDIAARNILMYSGTRVKIGDFGLSKDVYETKNYYSITRKKLPVKWMAPEAIEKQKFNTFTDVWAFGVFMWEVFKLGKEPYPDIKSSDILQFLKMGYRLEQPYCTEEWYEIMRACWKKEPKSRPGFKEIVHKIELLLDSDHVYTVLG</sequence>
<keyword evidence="9 16" id="KW-1133">Transmembrane helix</keyword>
<dbReference type="InterPro" id="IPR020635">
    <property type="entry name" value="Tyr_kinase_cat_dom"/>
</dbReference>
<comment type="subcellular location">
    <subcellularLocation>
        <location evidence="1">Membrane</location>
        <topology evidence="1">Single-pass membrane protein</topology>
    </subcellularLocation>
</comment>
<keyword evidence="7" id="KW-0418">Kinase</keyword>
<dbReference type="Pfam" id="PF00041">
    <property type="entry name" value="fn3"/>
    <property type="match status" value="1"/>
</dbReference>
<dbReference type="AlphaFoldDB" id="A0AAV4W247"/>
<accession>A0AAV4W247</accession>
<dbReference type="GO" id="GO:0043235">
    <property type="term" value="C:receptor complex"/>
    <property type="evidence" value="ECO:0007669"/>
    <property type="project" value="TreeGrafter"/>
</dbReference>
<dbReference type="EMBL" id="BPLQ01013883">
    <property type="protein sequence ID" value="GIY75753.1"/>
    <property type="molecule type" value="Genomic_DNA"/>
</dbReference>
<evidence type="ECO:0000256" key="4">
    <source>
        <dbReference type="ARBA" id="ARBA00022692"/>
    </source>
</evidence>
<dbReference type="GO" id="GO:0004714">
    <property type="term" value="F:transmembrane receptor protein tyrosine kinase activity"/>
    <property type="evidence" value="ECO:0007669"/>
    <property type="project" value="UniProtKB-EC"/>
</dbReference>
<dbReference type="Proteomes" id="UP001054837">
    <property type="component" value="Unassembled WGS sequence"/>
</dbReference>
<feature type="domain" description="Fibronectin type-III" evidence="18">
    <location>
        <begin position="319"/>
        <end position="421"/>
    </location>
</feature>
<dbReference type="Gene3D" id="1.10.510.10">
    <property type="entry name" value="Transferase(Phosphotransferase) domain 1"/>
    <property type="match status" value="1"/>
</dbReference>
<organism evidence="19 20">
    <name type="scientific">Caerostris darwini</name>
    <dbReference type="NCBI Taxonomy" id="1538125"/>
    <lineage>
        <taxon>Eukaryota</taxon>
        <taxon>Metazoa</taxon>
        <taxon>Ecdysozoa</taxon>
        <taxon>Arthropoda</taxon>
        <taxon>Chelicerata</taxon>
        <taxon>Arachnida</taxon>
        <taxon>Araneae</taxon>
        <taxon>Araneomorphae</taxon>
        <taxon>Entelegynae</taxon>
        <taxon>Araneoidea</taxon>
        <taxon>Araneidae</taxon>
        <taxon>Caerostris</taxon>
    </lineage>
</organism>
<dbReference type="SMART" id="SM00219">
    <property type="entry name" value="TyrKc"/>
    <property type="match status" value="1"/>
</dbReference>
<feature type="domain" description="Protein kinase" evidence="17">
    <location>
        <begin position="485"/>
        <end position="768"/>
    </location>
</feature>
<dbReference type="InterPro" id="IPR017441">
    <property type="entry name" value="Protein_kinase_ATP_BS"/>
</dbReference>
<evidence type="ECO:0000256" key="8">
    <source>
        <dbReference type="ARBA" id="ARBA00022840"/>
    </source>
</evidence>
<comment type="catalytic activity">
    <reaction evidence="14">
        <text>L-tyrosyl-[protein] + ATP = O-phospho-L-tyrosyl-[protein] + ADP + H(+)</text>
        <dbReference type="Rhea" id="RHEA:10596"/>
        <dbReference type="Rhea" id="RHEA-COMP:10136"/>
        <dbReference type="Rhea" id="RHEA-COMP:20101"/>
        <dbReference type="ChEBI" id="CHEBI:15378"/>
        <dbReference type="ChEBI" id="CHEBI:30616"/>
        <dbReference type="ChEBI" id="CHEBI:46858"/>
        <dbReference type="ChEBI" id="CHEBI:61978"/>
        <dbReference type="ChEBI" id="CHEBI:456216"/>
        <dbReference type="EC" id="2.7.10.1"/>
    </reaction>
</comment>
<dbReference type="InterPro" id="IPR011009">
    <property type="entry name" value="Kinase-like_dom_sf"/>
</dbReference>